<dbReference type="EMBL" id="AL731611">
    <property type="protein sequence ID" value="CAD39952.2"/>
    <property type="molecule type" value="Genomic_DNA"/>
</dbReference>
<accession>Q7XLB0</accession>
<gene>
    <name evidence="3" type="ORF">OSJNBa0072D08.19</name>
    <name evidence="4" type="ORF">OSJNBb0115I09.1</name>
</gene>
<evidence type="ECO:0000256" key="1">
    <source>
        <dbReference type="SAM" id="Coils"/>
    </source>
</evidence>
<reference evidence="5" key="2">
    <citation type="journal article" date="2005" name="Nature">
        <title>The map-based sequence of the rice genome.</title>
        <authorList>
            <consortium name="International rice genome sequencing project (IRGSP)"/>
            <person name="Matsumoto T."/>
            <person name="Wu J."/>
            <person name="Kanamori H."/>
            <person name="Katayose Y."/>
            <person name="Fujisawa M."/>
            <person name="Namiki N."/>
            <person name="Mizuno H."/>
            <person name="Yamamoto K."/>
            <person name="Antonio B.A."/>
            <person name="Baba T."/>
            <person name="Sakata K."/>
            <person name="Nagamura Y."/>
            <person name="Aoki H."/>
            <person name="Arikawa K."/>
            <person name="Arita K."/>
            <person name="Bito T."/>
            <person name="Chiden Y."/>
            <person name="Fujitsuka N."/>
            <person name="Fukunaka R."/>
            <person name="Hamada M."/>
            <person name="Harada C."/>
            <person name="Hayashi A."/>
            <person name="Hijishita S."/>
            <person name="Honda M."/>
            <person name="Hosokawa S."/>
            <person name="Ichikawa Y."/>
            <person name="Idonuma A."/>
            <person name="Iijima M."/>
            <person name="Ikeda M."/>
            <person name="Ikeno M."/>
            <person name="Ito K."/>
            <person name="Ito S."/>
            <person name="Ito T."/>
            <person name="Ito Y."/>
            <person name="Ito Y."/>
            <person name="Iwabuchi A."/>
            <person name="Kamiya K."/>
            <person name="Karasawa W."/>
            <person name="Kurita K."/>
            <person name="Katagiri S."/>
            <person name="Kikuta A."/>
            <person name="Kobayashi H."/>
            <person name="Kobayashi N."/>
            <person name="Machita K."/>
            <person name="Maehara T."/>
            <person name="Masukawa M."/>
            <person name="Mizubayashi T."/>
            <person name="Mukai Y."/>
            <person name="Nagasaki H."/>
            <person name="Nagata Y."/>
            <person name="Naito S."/>
            <person name="Nakashima M."/>
            <person name="Nakama Y."/>
            <person name="Nakamichi Y."/>
            <person name="Nakamura M."/>
            <person name="Meguro A."/>
            <person name="Negishi M."/>
            <person name="Ohta I."/>
            <person name="Ohta T."/>
            <person name="Okamoto M."/>
            <person name="Ono N."/>
            <person name="Saji S."/>
            <person name="Sakaguchi M."/>
            <person name="Sakai K."/>
            <person name="Shibata M."/>
            <person name="Shimokawa T."/>
            <person name="Song J."/>
            <person name="Takazaki Y."/>
            <person name="Terasawa K."/>
            <person name="Tsugane M."/>
            <person name="Tsuji K."/>
            <person name="Ueda S."/>
            <person name="Waki K."/>
            <person name="Yamagata H."/>
            <person name="Yamamoto M."/>
            <person name="Yamamoto S."/>
            <person name="Yamane H."/>
            <person name="Yoshiki S."/>
            <person name="Yoshihara R."/>
            <person name="Yukawa K."/>
            <person name="Zhong H."/>
            <person name="Yano M."/>
            <person name="Yuan Q."/>
            <person name="Ouyang S."/>
            <person name="Liu J."/>
            <person name="Jones K.M."/>
            <person name="Gansberger K."/>
            <person name="Moffat K."/>
            <person name="Hill J."/>
            <person name="Bera J."/>
            <person name="Fadrosh D."/>
            <person name="Jin S."/>
            <person name="Johri S."/>
            <person name="Kim M."/>
            <person name="Overton L."/>
            <person name="Reardon M."/>
            <person name="Tsitrin T."/>
            <person name="Vuong H."/>
            <person name="Weaver B."/>
            <person name="Ciecko A."/>
            <person name="Tallon L."/>
            <person name="Jackson J."/>
            <person name="Pai G."/>
            <person name="Aken S.V."/>
            <person name="Utterback T."/>
            <person name="Reidmuller S."/>
            <person name="Feldblyum T."/>
            <person name="Hsiao J."/>
            <person name="Zismann V."/>
            <person name="Iobst S."/>
            <person name="de Vazeille A.R."/>
            <person name="Buell C.R."/>
            <person name="Ying K."/>
            <person name="Li Y."/>
            <person name="Lu T."/>
            <person name="Huang Y."/>
            <person name="Zhao Q."/>
            <person name="Feng Q."/>
            <person name="Zhang L."/>
            <person name="Zhu J."/>
            <person name="Weng Q."/>
            <person name="Mu J."/>
            <person name="Lu Y."/>
            <person name="Fan D."/>
            <person name="Liu Y."/>
            <person name="Guan J."/>
            <person name="Zhang Y."/>
            <person name="Yu S."/>
            <person name="Liu X."/>
            <person name="Zhang Y."/>
            <person name="Hong G."/>
            <person name="Han B."/>
            <person name="Choisne N."/>
            <person name="Demange N."/>
            <person name="Orjeda G."/>
            <person name="Samain S."/>
            <person name="Cattolico L."/>
            <person name="Pelletier E."/>
            <person name="Couloux A."/>
            <person name="Segurens B."/>
            <person name="Wincker P."/>
            <person name="D'Hont A."/>
            <person name="Scarpelli C."/>
            <person name="Weissenbach J."/>
            <person name="Salanoubat M."/>
            <person name="Quetier F."/>
            <person name="Yu Y."/>
            <person name="Kim H.R."/>
            <person name="Rambo T."/>
            <person name="Currie J."/>
            <person name="Collura K."/>
            <person name="Luo M."/>
            <person name="Yang T."/>
            <person name="Ammiraju J.S.S."/>
            <person name="Engler F."/>
            <person name="Soderlund C."/>
            <person name="Wing R.A."/>
            <person name="Palmer L.E."/>
            <person name="de la Bastide M."/>
            <person name="Spiegel L."/>
            <person name="Nascimento L."/>
            <person name="Zutavern T."/>
            <person name="O'Shaughnessy A."/>
            <person name="Dike S."/>
            <person name="Dedhia N."/>
            <person name="Preston R."/>
            <person name="Balija V."/>
            <person name="McCombie W.R."/>
            <person name="Chow T."/>
            <person name="Chen H."/>
            <person name="Chung M."/>
            <person name="Chen C."/>
            <person name="Shaw J."/>
            <person name="Wu H."/>
            <person name="Hsiao K."/>
            <person name="Chao Y."/>
            <person name="Chu M."/>
            <person name="Cheng C."/>
            <person name="Hour A."/>
            <person name="Lee P."/>
            <person name="Lin S."/>
            <person name="Lin Y."/>
            <person name="Liou J."/>
            <person name="Liu S."/>
            <person name="Hsing Y."/>
            <person name="Raghuvanshi S."/>
            <person name="Mohanty A."/>
            <person name="Bharti A.K."/>
            <person name="Gaur A."/>
            <person name="Gupta V."/>
            <person name="Kumar D."/>
            <person name="Ravi V."/>
            <person name="Vij S."/>
            <person name="Kapur A."/>
            <person name="Khurana P."/>
            <person name="Khurana P."/>
            <person name="Khurana J.P."/>
            <person name="Tyagi A.K."/>
            <person name="Gaikwad K."/>
            <person name="Singh A."/>
            <person name="Dalal V."/>
            <person name="Srivastava S."/>
            <person name="Dixit A."/>
            <person name="Pal A.K."/>
            <person name="Ghazi I.A."/>
            <person name="Yadav M."/>
            <person name="Pandit A."/>
            <person name="Bhargava A."/>
            <person name="Sureshbabu K."/>
            <person name="Batra K."/>
            <person name="Sharma T.R."/>
            <person name="Mohapatra T."/>
            <person name="Singh N.K."/>
            <person name="Messing J."/>
            <person name="Nelson A.B."/>
            <person name="Fuks G."/>
            <person name="Kavchok S."/>
            <person name="Keizer G."/>
            <person name="Linton E."/>
            <person name="Llaca V."/>
            <person name="Song R."/>
            <person name="Tanyolac B."/>
            <person name="Young S."/>
            <person name="Ho-Il K."/>
            <person name="Hahn J.H."/>
            <person name="Sangsakoo G."/>
            <person name="Vanavichit A."/>
            <person name="de Mattos Luiz.A.T."/>
            <person name="Zimmer P.D."/>
            <person name="Malone G."/>
            <person name="Dellagostin O."/>
            <person name="de Oliveira A.C."/>
            <person name="Bevan M."/>
            <person name="Bancroft I."/>
            <person name="Minx P."/>
            <person name="Cordum H."/>
            <person name="Wilson R."/>
            <person name="Cheng Z."/>
            <person name="Jin W."/>
            <person name="Jiang J."/>
            <person name="Leong S.A."/>
            <person name="Iwama H."/>
            <person name="Gojobori T."/>
            <person name="Itoh T."/>
            <person name="Niimura Y."/>
            <person name="Fujii Y."/>
            <person name="Habara T."/>
            <person name="Sakai H."/>
            <person name="Sato Y."/>
            <person name="Wilson G."/>
            <person name="Kumar K."/>
            <person name="McCouch S."/>
            <person name="Juretic N."/>
            <person name="Hoen D."/>
            <person name="Wright S."/>
            <person name="Bruskiewich R."/>
            <person name="Bureau T."/>
            <person name="Miyao A."/>
            <person name="Hirochika H."/>
            <person name="Nishikawa T."/>
            <person name="Kadowaki K."/>
            <person name="Sugiura M."/>
            <person name="Burr B."/>
            <person name="Sasaki T."/>
        </authorList>
    </citation>
    <scope>NUCLEOTIDE SEQUENCE [LARGE SCALE GENOMIC DNA]</scope>
    <source>
        <strain evidence="5">cv. Nipponbare</strain>
    </source>
</reference>
<feature type="coiled-coil region" evidence="1">
    <location>
        <begin position="1"/>
        <end position="32"/>
    </location>
</feature>
<organism evidence="4 5">
    <name type="scientific">Oryza sativa subsp. japonica</name>
    <name type="common">Rice</name>
    <dbReference type="NCBI Taxonomy" id="39947"/>
    <lineage>
        <taxon>Eukaryota</taxon>
        <taxon>Viridiplantae</taxon>
        <taxon>Streptophyta</taxon>
        <taxon>Embryophyta</taxon>
        <taxon>Tracheophyta</taxon>
        <taxon>Spermatophyta</taxon>
        <taxon>Magnoliopsida</taxon>
        <taxon>Liliopsida</taxon>
        <taxon>Poales</taxon>
        <taxon>Poaceae</taxon>
        <taxon>BOP clade</taxon>
        <taxon>Oryzoideae</taxon>
        <taxon>Oryzeae</taxon>
        <taxon>Oryzinae</taxon>
        <taxon>Oryza</taxon>
        <taxon>Oryza sativa</taxon>
    </lineage>
</organism>
<protein>
    <submittedName>
        <fullName evidence="3">OSJNBa0072D08.19 protein</fullName>
    </submittedName>
    <submittedName>
        <fullName evidence="4">OSJNBb0115I09.1 protein</fullName>
    </submittedName>
</protein>
<evidence type="ECO:0000256" key="2">
    <source>
        <dbReference type="SAM" id="MobiDB-lite"/>
    </source>
</evidence>
<keyword evidence="1" id="KW-0175">Coiled coil</keyword>
<reference evidence="5" key="3">
    <citation type="journal article" date="2008" name="Nucleic Acids Res.">
        <title>The rice annotation project database (RAP-DB): 2008 update.</title>
        <authorList>
            <consortium name="The rice annotation project (RAP)"/>
        </authorList>
    </citation>
    <scope>GENOME REANNOTATION</scope>
    <source>
        <strain evidence="5">cv. Nipponbare</strain>
    </source>
</reference>
<dbReference type="EMBL" id="AL731637">
    <property type="protein sequence ID" value="CAE05239.2"/>
    <property type="molecule type" value="Genomic_DNA"/>
</dbReference>
<proteinExistence type="predicted"/>
<sequence length="186" mass="20243">MEALRLEARKAKATAEKDAQRFTREMAKATESVKTTCHTLCLALTEMGEKVRVIPGEGASAFDFSEWTQQAGGAVSDSATAYANCCACVSVAFTMGLLQQNECEHIAEFPKLTKGDWEVSSQDVSPALRAWRKQFWQKEGRSTVKARLLEHLAKVEAAEQGKEPATEEGGADTGAGADVDQYHLEV</sequence>
<accession>Q7XWQ8</accession>
<dbReference type="AlphaFoldDB" id="Q7XLB0"/>
<evidence type="ECO:0000313" key="3">
    <source>
        <dbReference type="EMBL" id="CAD39952.2"/>
    </source>
</evidence>
<evidence type="ECO:0000313" key="4">
    <source>
        <dbReference type="EMBL" id="CAE05239.2"/>
    </source>
</evidence>
<dbReference type="Proteomes" id="UP000000763">
    <property type="component" value="Chromosome 4"/>
</dbReference>
<feature type="region of interest" description="Disordered" evidence="2">
    <location>
        <begin position="157"/>
        <end position="186"/>
    </location>
</feature>
<name>Q7XLB0_ORYSJ</name>
<evidence type="ECO:0000313" key="5">
    <source>
        <dbReference type="Proteomes" id="UP000000763"/>
    </source>
</evidence>
<reference evidence="4" key="1">
    <citation type="journal article" date="2002" name="Nature">
        <title>Sequence and analysis of rice chromosome 4.</title>
        <authorList>
            <person name="Feng Q."/>
            <person name="Zhang Y."/>
            <person name="Hao P."/>
            <person name="Wang S."/>
            <person name="Fu G."/>
            <person name="Huang Y."/>
            <person name="Li Y."/>
            <person name="Zhu J."/>
            <person name="Liu Y."/>
            <person name="Hu X."/>
            <person name="Jia P."/>
            <person name="Zhang Y."/>
            <person name="Zhao Q."/>
            <person name="Ying K."/>
            <person name="Yu S."/>
            <person name="Tang Y."/>
            <person name="Weng Q."/>
            <person name="Zhang L."/>
            <person name="Lu Y."/>
            <person name="Mu J."/>
            <person name="Lu Y."/>
            <person name="Zhang L.S."/>
            <person name="Yu Z."/>
            <person name="Fan D."/>
            <person name="Liu X."/>
            <person name="Lu T."/>
            <person name="Li C."/>
            <person name="Wu Y."/>
            <person name="Sun T."/>
            <person name="Lei H."/>
            <person name="Li T."/>
            <person name="Hu H."/>
            <person name="Guan J."/>
            <person name="Wu M."/>
            <person name="Zhang R."/>
            <person name="Zhou B."/>
            <person name="Chen Z."/>
            <person name="Chen L."/>
            <person name="Jin Z."/>
            <person name="Wang R."/>
            <person name="Yin H."/>
            <person name="Cai Z."/>
            <person name="Ren S."/>
            <person name="Lv G."/>
            <person name="Gu W."/>
            <person name="Zhu G."/>
            <person name="Tu Y."/>
            <person name="Jia J."/>
            <person name="Zhang Y."/>
            <person name="Chen J."/>
            <person name="Kang H."/>
            <person name="Chen X."/>
            <person name="Shao C."/>
            <person name="Sun Y."/>
            <person name="Hu Q."/>
            <person name="Zhang X."/>
            <person name="Zhang W."/>
            <person name="Wang L."/>
            <person name="Ding C."/>
            <person name="Sheng H."/>
            <person name="Gu J."/>
            <person name="Chen S."/>
            <person name="Ni L."/>
            <person name="Zhu F."/>
            <person name="Chen W."/>
            <person name="Lan L."/>
            <person name="Lai Y."/>
            <person name="Cheng Z."/>
            <person name="Gu M."/>
            <person name="Jiang J."/>
            <person name="Li J."/>
            <person name="Hong G."/>
            <person name="Xue Y."/>
            <person name="Han B."/>
        </authorList>
    </citation>
    <scope>NUCLEOTIDE SEQUENCE</scope>
</reference>